<reference evidence="3" key="1">
    <citation type="submission" date="2021-01" db="EMBL/GenBank/DDBJ databases">
        <title>Metabolic potential, ecology and presence of endohyphal bacteria is reflected in genomic diversity of Mucoromycotina.</title>
        <authorList>
            <person name="Muszewska A."/>
            <person name="Okrasinska A."/>
            <person name="Steczkiewicz K."/>
            <person name="Drgas O."/>
            <person name="Orlowska M."/>
            <person name="Perlinska-Lenart U."/>
            <person name="Aleksandrzak-Piekarczyk T."/>
            <person name="Szatraj K."/>
            <person name="Zielenkiewicz U."/>
            <person name="Pilsyk S."/>
            <person name="Malc E."/>
            <person name="Mieczkowski P."/>
            <person name="Kruszewska J.S."/>
            <person name="Biernat P."/>
            <person name="Pawlowska J."/>
        </authorList>
    </citation>
    <scope>NUCLEOTIDE SEQUENCE</scope>
    <source>
        <strain evidence="3">WA0000018081</strain>
    </source>
</reference>
<gene>
    <name evidence="3" type="ORF">INT48_002091</name>
</gene>
<dbReference type="PANTHER" id="PTHR28136:SF1">
    <property type="entry name" value="NUCLEUS EXPORT PROTEIN BRL1"/>
    <property type="match status" value="1"/>
</dbReference>
<accession>A0A8H7SL02</accession>
<dbReference type="SMART" id="SM01042">
    <property type="entry name" value="Brr6_like_C_C"/>
    <property type="match status" value="1"/>
</dbReference>
<keyword evidence="1" id="KW-0472">Membrane</keyword>
<sequence>MVGVKRIRTDTIDSSKDASKSIAPADYSFNFIPTLQPSQKLFDVEDTSTDIKPKPYSANTLTLRLNKRLEERKLVETYRKKPVETIVRSTSYEPMYQRHQYISYTIITYIQMAFNIVITITVLYIFIKIVLVVKQDFKLKALEHFDVLHQEKIICTKNYMLNHCGQEDRVPAIETMCMEWANCMQKDIVVAQAKVSAEAIAEIINSFVEPISYKTLLFFTLLVIGSLVFSNVAFGLFRRKYAGRIA</sequence>
<dbReference type="AlphaFoldDB" id="A0A8H7SL02"/>
<comment type="caution">
    <text evidence="3">The sequence shown here is derived from an EMBL/GenBank/DDBJ whole genome shotgun (WGS) entry which is preliminary data.</text>
</comment>
<name>A0A8H7SL02_9FUNG</name>
<organism evidence="3 4">
    <name type="scientific">Thamnidium elegans</name>
    <dbReference type="NCBI Taxonomy" id="101142"/>
    <lineage>
        <taxon>Eukaryota</taxon>
        <taxon>Fungi</taxon>
        <taxon>Fungi incertae sedis</taxon>
        <taxon>Mucoromycota</taxon>
        <taxon>Mucoromycotina</taxon>
        <taxon>Mucoromycetes</taxon>
        <taxon>Mucorales</taxon>
        <taxon>Mucorineae</taxon>
        <taxon>Mucoraceae</taxon>
        <taxon>Thamnidium</taxon>
    </lineage>
</organism>
<evidence type="ECO:0000313" key="4">
    <source>
        <dbReference type="Proteomes" id="UP000613177"/>
    </source>
</evidence>
<feature type="transmembrane region" description="Helical" evidence="1">
    <location>
        <begin position="216"/>
        <end position="237"/>
    </location>
</feature>
<dbReference type="InterPro" id="IPR040202">
    <property type="entry name" value="Brl1/Brr6"/>
</dbReference>
<feature type="non-terminal residue" evidence="3">
    <location>
        <position position="1"/>
    </location>
</feature>
<dbReference type="Proteomes" id="UP000613177">
    <property type="component" value="Unassembled WGS sequence"/>
</dbReference>
<feature type="transmembrane region" description="Helical" evidence="1">
    <location>
        <begin position="101"/>
        <end position="127"/>
    </location>
</feature>
<keyword evidence="1" id="KW-1133">Transmembrane helix</keyword>
<keyword evidence="4" id="KW-1185">Reference proteome</keyword>
<protein>
    <recommendedName>
        <fullName evidence="2">Brl1/Brr6 domain-containing protein</fullName>
    </recommendedName>
</protein>
<proteinExistence type="predicted"/>
<dbReference type="PANTHER" id="PTHR28136">
    <property type="entry name" value="NUCLEUS EXPORT PROTEIN BRR6"/>
    <property type="match status" value="1"/>
</dbReference>
<dbReference type="GO" id="GO:0006998">
    <property type="term" value="P:nuclear envelope organization"/>
    <property type="evidence" value="ECO:0007669"/>
    <property type="project" value="InterPro"/>
</dbReference>
<feature type="domain" description="Brl1/Brr6" evidence="2">
    <location>
        <begin position="106"/>
        <end position="238"/>
    </location>
</feature>
<dbReference type="GO" id="GO:0055088">
    <property type="term" value="P:lipid homeostasis"/>
    <property type="evidence" value="ECO:0007669"/>
    <property type="project" value="InterPro"/>
</dbReference>
<dbReference type="GO" id="GO:0031965">
    <property type="term" value="C:nuclear membrane"/>
    <property type="evidence" value="ECO:0007669"/>
    <property type="project" value="InterPro"/>
</dbReference>
<keyword evidence="1" id="KW-0812">Transmembrane</keyword>
<dbReference type="InterPro" id="IPR018767">
    <property type="entry name" value="Brl1/Brr6_dom"/>
</dbReference>
<evidence type="ECO:0000256" key="1">
    <source>
        <dbReference type="SAM" id="Phobius"/>
    </source>
</evidence>
<dbReference type="EMBL" id="JAEPRE010000215">
    <property type="protein sequence ID" value="KAG2230221.1"/>
    <property type="molecule type" value="Genomic_DNA"/>
</dbReference>
<dbReference type="Pfam" id="PF10104">
    <property type="entry name" value="Brr6_like_C_C"/>
    <property type="match status" value="1"/>
</dbReference>
<evidence type="ECO:0000259" key="2">
    <source>
        <dbReference type="SMART" id="SM01042"/>
    </source>
</evidence>
<evidence type="ECO:0000313" key="3">
    <source>
        <dbReference type="EMBL" id="KAG2230221.1"/>
    </source>
</evidence>